<dbReference type="InterPro" id="IPR011249">
    <property type="entry name" value="Metalloenz_LuxS/M16"/>
</dbReference>
<comment type="cofactor">
    <cofactor evidence="1">
        <name>Zn(2+)</name>
        <dbReference type="ChEBI" id="CHEBI:29105"/>
    </cofactor>
</comment>
<dbReference type="InterPro" id="IPR050361">
    <property type="entry name" value="MPP/UQCRC_Complex"/>
</dbReference>
<accession>A0ABS6RYD7</accession>
<dbReference type="Proteomes" id="UP001196980">
    <property type="component" value="Unassembled WGS sequence"/>
</dbReference>
<dbReference type="Pfam" id="PF05193">
    <property type="entry name" value="Peptidase_M16_C"/>
    <property type="match status" value="1"/>
</dbReference>
<evidence type="ECO:0000259" key="5">
    <source>
        <dbReference type="Pfam" id="PF05193"/>
    </source>
</evidence>
<sequence length="398" mass="45129">MVEDHKVPIATFQIWYKVGSIDEQSGKTGLSHMLEHMMFKGTKRYGSKVFSNLVQKNGGVDNAFTTRNYTMYYQTLVSDRIGLSVELEADRMANLLLNEEDVKSEKQVVMEERRLRTEDNPQNLLFEQLTEKAISTHPYRNPVIGWMDDIASFTVEDLRQHYNTYYSPNNAVIIVTGDINPTETLRLIKANFGSIPAKHTAAVQIPKEPAQTQPKRIVLRKPAQLPYLLMAYHVPSIPHKDSYALDVLSALLSGKSGRLYQELVKNQKVALNAFVFYSGFHSDPYLMYFGGSVMGGKGDNTDALEGAILHEIERLKTTPPTQREIQKAKNQIEASFIMGQDSIYFQGELLGMYEMLGNWRLKDRYLEEIRAVTAEDVTRVTATYLTINNSTIGTLIPE</sequence>
<dbReference type="PROSITE" id="PS00143">
    <property type="entry name" value="INSULINASE"/>
    <property type="match status" value="1"/>
</dbReference>
<dbReference type="InterPro" id="IPR001431">
    <property type="entry name" value="Pept_M16_Zn_BS"/>
</dbReference>
<feature type="domain" description="Peptidase M16 C-terminal" evidence="5">
    <location>
        <begin position="152"/>
        <end position="331"/>
    </location>
</feature>
<evidence type="ECO:0000256" key="2">
    <source>
        <dbReference type="ARBA" id="ARBA00007261"/>
    </source>
</evidence>
<protein>
    <submittedName>
        <fullName evidence="6">Insulinase family protein</fullName>
    </submittedName>
</protein>
<keyword evidence="7" id="KW-1185">Reference proteome</keyword>
<evidence type="ECO:0000256" key="1">
    <source>
        <dbReference type="ARBA" id="ARBA00001947"/>
    </source>
</evidence>
<comment type="similarity">
    <text evidence="2 3">Belongs to the peptidase M16 family.</text>
</comment>
<dbReference type="PANTHER" id="PTHR11851:SF49">
    <property type="entry name" value="MITOCHONDRIAL-PROCESSING PEPTIDASE SUBUNIT ALPHA"/>
    <property type="match status" value="1"/>
</dbReference>
<name>A0ABS6RYD7_9BACT</name>
<dbReference type="InterPro" id="IPR011765">
    <property type="entry name" value="Pept_M16_N"/>
</dbReference>
<comment type="caution">
    <text evidence="6">The sequence shown here is derived from an EMBL/GenBank/DDBJ whole genome shotgun (WGS) entry which is preliminary data.</text>
</comment>
<proteinExistence type="inferred from homology"/>
<evidence type="ECO:0000313" key="6">
    <source>
        <dbReference type="EMBL" id="MBV6341422.1"/>
    </source>
</evidence>
<evidence type="ECO:0000256" key="3">
    <source>
        <dbReference type="RuleBase" id="RU004447"/>
    </source>
</evidence>
<dbReference type="SUPFAM" id="SSF63411">
    <property type="entry name" value="LuxS/MPP-like metallohydrolase"/>
    <property type="match status" value="2"/>
</dbReference>
<dbReference type="Gene3D" id="3.30.830.10">
    <property type="entry name" value="Metalloenzyme, LuxS/M16 peptidase-like"/>
    <property type="match status" value="2"/>
</dbReference>
<dbReference type="PANTHER" id="PTHR11851">
    <property type="entry name" value="METALLOPROTEASE"/>
    <property type="match status" value="1"/>
</dbReference>
<feature type="domain" description="Peptidase M16 N-terminal" evidence="4">
    <location>
        <begin position="3"/>
        <end position="144"/>
    </location>
</feature>
<gene>
    <name evidence="6" type="ORF">HWQ67_07475</name>
</gene>
<dbReference type="EMBL" id="JABXWD010000106">
    <property type="protein sequence ID" value="MBV6341422.1"/>
    <property type="molecule type" value="Genomic_DNA"/>
</dbReference>
<reference evidence="6 7" key="1">
    <citation type="journal article" date="2020" name="J Geophys Res Biogeosci">
        <title>Magnetotaxis as an Adaptation to Enable Bacterial Shuttling of Microbial Sulfur and Sulfur Cycling Across Aquatic Oxic#Anoxic Interfaces.</title>
        <authorList>
            <person name="Li J."/>
            <person name="Liu P."/>
            <person name="Wang J."/>
            <person name="Roberts A.P."/>
            <person name="Pan Y."/>
        </authorList>
    </citation>
    <scope>NUCLEOTIDE SEQUENCE [LARGE SCALE GENOMIC DNA]</scope>
    <source>
        <strain evidence="6 7">MYR-1_YQ</strain>
    </source>
</reference>
<dbReference type="InterPro" id="IPR007863">
    <property type="entry name" value="Peptidase_M16_C"/>
</dbReference>
<evidence type="ECO:0000313" key="7">
    <source>
        <dbReference type="Proteomes" id="UP001196980"/>
    </source>
</evidence>
<dbReference type="Pfam" id="PF00675">
    <property type="entry name" value="Peptidase_M16"/>
    <property type="match status" value="1"/>
</dbReference>
<evidence type="ECO:0000259" key="4">
    <source>
        <dbReference type="Pfam" id="PF00675"/>
    </source>
</evidence>
<organism evidence="6 7">
    <name type="scientific">Candidatus Magnetobacterium casense</name>
    <dbReference type="NCBI Taxonomy" id="1455061"/>
    <lineage>
        <taxon>Bacteria</taxon>
        <taxon>Pseudomonadati</taxon>
        <taxon>Nitrospirota</taxon>
        <taxon>Thermodesulfovibrionia</taxon>
        <taxon>Thermodesulfovibrionales</taxon>
        <taxon>Candidatus Magnetobacteriaceae</taxon>
        <taxon>Candidatus Magnetobacterium</taxon>
    </lineage>
</organism>